<sequence>MKYDDASWHYEGDYPADLAPERAAVHIGMFLKWCIRNGFASDDLKEDCEEEIQKVMQGEMTGAQFLIDICDEKLLDEDLSETGIAFANDYYEDGTEFGKKYSYFIGDFCDVFNEKAEKGGFEYDSLYHVEDTDENYALMAKKIDERFQQWAAFKKG</sequence>
<accession>A0AAV5MY35</accession>
<comment type="caution">
    <text evidence="2">The sequence shown here is derived from an EMBL/GenBank/DDBJ whole genome shotgun (WGS) entry which is preliminary data.</text>
</comment>
<dbReference type="InterPro" id="IPR057154">
    <property type="entry name" value="DUF7832"/>
</dbReference>
<protein>
    <recommendedName>
        <fullName evidence="1">DUF7832 domain-containing protein</fullName>
    </recommendedName>
</protein>
<evidence type="ECO:0000259" key="1">
    <source>
        <dbReference type="Pfam" id="PF25191"/>
    </source>
</evidence>
<keyword evidence="3" id="KW-1185">Reference proteome</keyword>
<evidence type="ECO:0000313" key="2">
    <source>
        <dbReference type="EMBL" id="GKX54324.1"/>
    </source>
</evidence>
<dbReference type="Pfam" id="PF25191">
    <property type="entry name" value="DUF7832"/>
    <property type="match status" value="1"/>
</dbReference>
<dbReference type="RefSeq" id="WP_027272906.1">
    <property type="nucleotide sequence ID" value="NZ_BRLH01000001.1"/>
</dbReference>
<dbReference type="AlphaFoldDB" id="A0AAV5MY35"/>
<feature type="domain" description="DUF7832" evidence="1">
    <location>
        <begin position="2"/>
        <end position="116"/>
    </location>
</feature>
<evidence type="ECO:0000313" key="3">
    <source>
        <dbReference type="Proteomes" id="UP001058124"/>
    </source>
</evidence>
<reference evidence="2" key="1">
    <citation type="submission" date="2022-06" db="EMBL/GenBank/DDBJ databases">
        <title>Draft genome sequences of Leminorella grimontii str. JCM5902.</title>
        <authorList>
            <person name="Wakabayashi Y."/>
            <person name="Kojima K."/>
        </authorList>
    </citation>
    <scope>NUCLEOTIDE SEQUENCE</scope>
    <source>
        <strain evidence="2">JCM 5902</strain>
    </source>
</reference>
<proteinExistence type="predicted"/>
<dbReference type="Proteomes" id="UP001058124">
    <property type="component" value="Unassembled WGS sequence"/>
</dbReference>
<organism evidence="2 3">
    <name type="scientific">Leminorella grimontii</name>
    <dbReference type="NCBI Taxonomy" id="82981"/>
    <lineage>
        <taxon>Bacteria</taxon>
        <taxon>Pseudomonadati</taxon>
        <taxon>Pseudomonadota</taxon>
        <taxon>Gammaproteobacteria</taxon>
        <taxon>Enterobacterales</taxon>
        <taxon>Budviciaceae</taxon>
        <taxon>Leminorella</taxon>
    </lineage>
</organism>
<name>A0AAV5MY35_9GAMM</name>
<gene>
    <name evidence="2" type="ORF">SOASR030_04360</name>
</gene>
<dbReference type="EMBL" id="BRLH01000001">
    <property type="protein sequence ID" value="GKX54324.1"/>
    <property type="molecule type" value="Genomic_DNA"/>
</dbReference>